<keyword evidence="2" id="KW-1185">Reference proteome</keyword>
<accession>A0ABP8DIA1</accession>
<comment type="caution">
    <text evidence="1">The sequence shown here is derived from an EMBL/GenBank/DDBJ whole genome shotgun (WGS) entry which is preliminary data.</text>
</comment>
<name>A0ABP8DIA1_9ACTN</name>
<organism evidence="1 2">
    <name type="scientific">Dactylosporangium darangshiense</name>
    <dbReference type="NCBI Taxonomy" id="579108"/>
    <lineage>
        <taxon>Bacteria</taxon>
        <taxon>Bacillati</taxon>
        <taxon>Actinomycetota</taxon>
        <taxon>Actinomycetes</taxon>
        <taxon>Micromonosporales</taxon>
        <taxon>Micromonosporaceae</taxon>
        <taxon>Dactylosporangium</taxon>
    </lineage>
</organism>
<reference evidence="2" key="1">
    <citation type="journal article" date="2019" name="Int. J. Syst. Evol. Microbiol.">
        <title>The Global Catalogue of Microorganisms (GCM) 10K type strain sequencing project: providing services to taxonomists for standard genome sequencing and annotation.</title>
        <authorList>
            <consortium name="The Broad Institute Genomics Platform"/>
            <consortium name="The Broad Institute Genome Sequencing Center for Infectious Disease"/>
            <person name="Wu L."/>
            <person name="Ma J."/>
        </authorList>
    </citation>
    <scope>NUCLEOTIDE SEQUENCE [LARGE SCALE GENOMIC DNA]</scope>
    <source>
        <strain evidence="2">JCM 17441</strain>
    </source>
</reference>
<sequence>MNASRHPATRVPHCDRGVTRCRARRPWGSRRGGRHEAELEAHLTDAGFRIRIDNRSYRKDVRLTRSVLAGVFAGLALTACDGSKATTAGASAGNVAAGSAAAPTGGSGGRSATQPTCAIAPASLVNAVLGTDVGDPEENDGAFATVCDYIGASAGHMSVRLLTREDADAFAKVRAGFESSVQPTKDFPGLGDEAFSSSTAGQLTNALAVRKGTVAVIVYSGASLDAERNLIQQLLAKL</sequence>
<dbReference type="Proteomes" id="UP001500620">
    <property type="component" value="Unassembled WGS sequence"/>
</dbReference>
<proteinExistence type="predicted"/>
<gene>
    <name evidence="1" type="ORF">GCM10022255_068610</name>
</gene>
<evidence type="ECO:0008006" key="3">
    <source>
        <dbReference type="Google" id="ProtNLM"/>
    </source>
</evidence>
<protein>
    <recommendedName>
        <fullName evidence="3">DUF3558 domain-containing protein</fullName>
    </recommendedName>
</protein>
<evidence type="ECO:0000313" key="1">
    <source>
        <dbReference type="EMBL" id="GAA4256299.1"/>
    </source>
</evidence>
<evidence type="ECO:0000313" key="2">
    <source>
        <dbReference type="Proteomes" id="UP001500620"/>
    </source>
</evidence>
<dbReference type="EMBL" id="BAABAT010000023">
    <property type="protein sequence ID" value="GAA4256299.1"/>
    <property type="molecule type" value="Genomic_DNA"/>
</dbReference>